<dbReference type="InterPro" id="IPR024188">
    <property type="entry name" value="GltB"/>
</dbReference>
<accession>A0ABV7EWN1</accession>
<evidence type="ECO:0000256" key="2">
    <source>
        <dbReference type="PIRNR" id="PIRNR006429"/>
    </source>
</evidence>
<dbReference type="RefSeq" id="WP_380691524.1">
    <property type="nucleotide sequence ID" value="NZ_JBHRSS010000009.1"/>
</dbReference>
<feature type="domain" description="Glutamate synthase" evidence="3">
    <location>
        <begin position="153"/>
        <end position="469"/>
    </location>
</feature>
<dbReference type="Pfam" id="PF01645">
    <property type="entry name" value="Glu_synthase"/>
    <property type="match status" value="1"/>
</dbReference>
<evidence type="ECO:0000313" key="4">
    <source>
        <dbReference type="EMBL" id="MFC3105972.1"/>
    </source>
</evidence>
<dbReference type="PANTHER" id="PTHR43819">
    <property type="entry name" value="ARCHAEAL-TYPE GLUTAMATE SYNTHASE [NADPH]"/>
    <property type="match status" value="1"/>
</dbReference>
<dbReference type="InterPro" id="IPR013785">
    <property type="entry name" value="Aldolase_TIM"/>
</dbReference>
<evidence type="ECO:0000256" key="1">
    <source>
        <dbReference type="ARBA" id="ARBA00009716"/>
    </source>
</evidence>
<dbReference type="SUPFAM" id="SSF51395">
    <property type="entry name" value="FMN-linked oxidoreductases"/>
    <property type="match status" value="1"/>
</dbReference>
<protein>
    <submittedName>
        <fullName evidence="4">FMN-binding glutamate synthase family protein</fullName>
    </submittedName>
</protein>
<dbReference type="PANTHER" id="PTHR43819:SF1">
    <property type="entry name" value="ARCHAEAL-TYPE GLUTAMATE SYNTHASE [NADPH]"/>
    <property type="match status" value="1"/>
</dbReference>
<dbReference type="Gene3D" id="3.20.20.70">
    <property type="entry name" value="Aldolase class I"/>
    <property type="match status" value="1"/>
</dbReference>
<evidence type="ECO:0000259" key="3">
    <source>
        <dbReference type="Pfam" id="PF01645"/>
    </source>
</evidence>
<comment type="similarity">
    <text evidence="1 2">Belongs to the glutamate synthase family.</text>
</comment>
<dbReference type="PIRSF" id="PIRSF006429">
    <property type="entry name" value="GOGAT_lg_2"/>
    <property type="match status" value="1"/>
</dbReference>
<dbReference type="EMBL" id="JBHRSS010000009">
    <property type="protein sequence ID" value="MFC3105972.1"/>
    <property type="molecule type" value="Genomic_DNA"/>
</dbReference>
<dbReference type="CDD" id="cd02808">
    <property type="entry name" value="GltS_FMN"/>
    <property type="match status" value="1"/>
</dbReference>
<dbReference type="Proteomes" id="UP001595462">
    <property type="component" value="Unassembled WGS sequence"/>
</dbReference>
<proteinExistence type="inferred from homology"/>
<comment type="caution">
    <text evidence="4">The sequence shown here is derived from an EMBL/GenBank/DDBJ whole genome shotgun (WGS) entry which is preliminary data.</text>
</comment>
<reference evidence="5" key="1">
    <citation type="journal article" date="2019" name="Int. J. Syst. Evol. Microbiol.">
        <title>The Global Catalogue of Microorganisms (GCM) 10K type strain sequencing project: providing services to taxonomists for standard genome sequencing and annotation.</title>
        <authorList>
            <consortium name="The Broad Institute Genomics Platform"/>
            <consortium name="The Broad Institute Genome Sequencing Center for Infectious Disease"/>
            <person name="Wu L."/>
            <person name="Ma J."/>
        </authorList>
    </citation>
    <scope>NUCLEOTIDE SEQUENCE [LARGE SCALE GENOMIC DNA]</scope>
    <source>
        <strain evidence="5">KCTC 52640</strain>
    </source>
</reference>
<name>A0ABV7EWN1_9GAMM</name>
<evidence type="ECO:0000313" key="5">
    <source>
        <dbReference type="Proteomes" id="UP001595462"/>
    </source>
</evidence>
<sequence length="529" mass="57735">MRYLALFVAALATLGFGFLSLGLPRYFGLFFLISAVFLLVGLRDLFQKGHALLRNYPLLAHFRWAIEAIRPEIRQYLLESDTEATPFSREQRSQVYQRAKNVNDADAFGTEQNVYAEGHEWLVHSIAAKTPSETPPRVRIGGPQCTQPYEASTLNISAMSFGSLSANAIRAMNKGAAMGGFAHDTGEGSISRHHREFGGDLIWEIGSGYFGCRREDGGFDRDQFVERAANDQVKMIEIKLSQGAKPGHGGVLPGSKVTAEIAEARGVPIGQTCISPAAHSAFSTPAEMMEFIADLRAGANGKPVGFKLCIGHGWQFMSLAKAMIETGITPDFIVIDGAEGGTGAAPLELADNVGTPLREGLVWAHNTLVGAGLREHIRLGASGKITSGFRMAANMALGADWCNSARGFMFAVGCVQSESCHTDRCPTGVATQNKWRQRAVVVPEKAERVYHFHRRTVAAMQEVVATVGLDHPGQLRPEHLCRRTTDSEIHTADDVYRFLDTGELLTATGDGRYEKAWRRAQAHSFLPMR</sequence>
<keyword evidence="5" id="KW-1185">Reference proteome</keyword>
<dbReference type="PIRSF" id="PIRSF500060">
    <property type="entry name" value="UCP500060"/>
    <property type="match status" value="1"/>
</dbReference>
<organism evidence="4 5">
    <name type="scientific">Salinisphaera aquimarina</name>
    <dbReference type="NCBI Taxonomy" id="2094031"/>
    <lineage>
        <taxon>Bacteria</taxon>
        <taxon>Pseudomonadati</taxon>
        <taxon>Pseudomonadota</taxon>
        <taxon>Gammaproteobacteria</taxon>
        <taxon>Salinisphaerales</taxon>
        <taxon>Salinisphaeraceae</taxon>
        <taxon>Salinisphaera</taxon>
    </lineage>
</organism>
<gene>
    <name evidence="4" type="ORF">ACFOSU_19050</name>
</gene>
<dbReference type="InterPro" id="IPR002932">
    <property type="entry name" value="Glu_synthdom"/>
</dbReference>
<dbReference type="InterPro" id="IPR027283">
    <property type="entry name" value="YerD"/>
</dbReference>